<dbReference type="Pfam" id="PF07869">
    <property type="entry name" value="DUF1656"/>
    <property type="match status" value="1"/>
</dbReference>
<keyword evidence="7" id="KW-1185">Reference proteome</keyword>
<gene>
    <name evidence="6" type="ORF">L5014_18525</name>
</gene>
<comment type="caution">
    <text evidence="6">The sequence shown here is derived from an EMBL/GenBank/DDBJ whole genome shotgun (WGS) entry which is preliminary data.</text>
</comment>
<name>A0A9X1UIJ9_9BURK</name>
<feature type="transmembrane region" description="Helical" evidence="5">
    <location>
        <begin position="50"/>
        <end position="73"/>
    </location>
</feature>
<reference evidence="6" key="1">
    <citation type="submission" date="2022-01" db="EMBL/GenBank/DDBJ databases">
        <title>Genome sequence and assembly of Parabukholderia sp. RG36.</title>
        <authorList>
            <person name="Chhetri G."/>
        </authorList>
    </citation>
    <scope>NUCLEOTIDE SEQUENCE</scope>
    <source>
        <strain evidence="6">RG36</strain>
    </source>
</reference>
<keyword evidence="4 5" id="KW-0472">Membrane</keyword>
<dbReference type="RefSeq" id="WP_238465222.1">
    <property type="nucleotide sequence ID" value="NZ_JAKLJA010000014.1"/>
</dbReference>
<evidence type="ECO:0000313" key="7">
    <source>
        <dbReference type="Proteomes" id="UP001139308"/>
    </source>
</evidence>
<protein>
    <submittedName>
        <fullName evidence="6">DUF1656 domain-containing protein</fullName>
    </submittedName>
</protein>
<dbReference type="InterPro" id="IPR012451">
    <property type="entry name" value="DUF1656"/>
</dbReference>
<evidence type="ECO:0000256" key="5">
    <source>
        <dbReference type="SAM" id="Phobius"/>
    </source>
</evidence>
<keyword evidence="1" id="KW-1003">Cell membrane</keyword>
<accession>A0A9X1UIJ9</accession>
<proteinExistence type="predicted"/>
<evidence type="ECO:0000256" key="3">
    <source>
        <dbReference type="ARBA" id="ARBA00022989"/>
    </source>
</evidence>
<organism evidence="6 7">
    <name type="scientific">Paraburkholderia tagetis</name>
    <dbReference type="NCBI Taxonomy" id="2913261"/>
    <lineage>
        <taxon>Bacteria</taxon>
        <taxon>Pseudomonadati</taxon>
        <taxon>Pseudomonadota</taxon>
        <taxon>Betaproteobacteria</taxon>
        <taxon>Burkholderiales</taxon>
        <taxon>Burkholderiaceae</taxon>
        <taxon>Paraburkholderia</taxon>
    </lineage>
</organism>
<evidence type="ECO:0000256" key="4">
    <source>
        <dbReference type="ARBA" id="ARBA00023136"/>
    </source>
</evidence>
<evidence type="ECO:0000256" key="2">
    <source>
        <dbReference type="ARBA" id="ARBA00022692"/>
    </source>
</evidence>
<feature type="transmembrane region" description="Helical" evidence="5">
    <location>
        <begin position="6"/>
        <end position="29"/>
    </location>
</feature>
<keyword evidence="2 5" id="KW-0812">Transmembrane</keyword>
<evidence type="ECO:0000313" key="6">
    <source>
        <dbReference type="EMBL" id="MCG5075338.1"/>
    </source>
</evidence>
<dbReference type="Proteomes" id="UP001139308">
    <property type="component" value="Unassembled WGS sequence"/>
</dbReference>
<sequence length="87" mass="9696">MTADVNLFGVYIPPLVFAAVAAFALLFLVRRGLDRVRFYRLIALRDVFDLALYFVILAALLYVCGGPTLTPLFGALRDAQWRLATTT</sequence>
<evidence type="ECO:0000256" key="1">
    <source>
        <dbReference type="ARBA" id="ARBA00022475"/>
    </source>
</evidence>
<dbReference type="AlphaFoldDB" id="A0A9X1UIJ9"/>
<dbReference type="EMBL" id="JAKLJA010000014">
    <property type="protein sequence ID" value="MCG5075338.1"/>
    <property type="molecule type" value="Genomic_DNA"/>
</dbReference>
<keyword evidence="3 5" id="KW-1133">Transmembrane helix</keyword>